<sequence>MDTVQMILWALQFAMLGALILLVLSVRGRIRQHERVLEKLMQRQKRMRSQIEGVEAKVAKRKRTDEASGLQGVHRALADQLTHAGEHLDRRIGELEAQLAARGGQVVQPVADEAPPAPDAEVLLASEGMKSAPERNLHMVHAIQKTGNSSLLATLWASKEVVDAAMSAHFYSVAAMEDLKRKCEVAFSEAARKDAEHQYQRALATREFLGGLGYLKDWPGYEALPVPEHKLNVICAFRDPVAAALSFRYYVKSRGGPKDAAEVMQARGRGLQVPLAGEYPFHPEEHLKWMQNWAHHELELLYGISLEDVRIDHDKGYGVFETDRIRLLVLTTESFGRLDQTLAEFYHVTPDAFNVVKANDGESRADAAEYREAVKNYKLSGRLLDDLYEAPILRHLYSEDQLNGFKRKWSVDSEVPAGR</sequence>
<dbReference type="InterPro" id="IPR027417">
    <property type="entry name" value="P-loop_NTPase"/>
</dbReference>
<evidence type="ECO:0000313" key="3">
    <source>
        <dbReference type="EMBL" id="QQL44976.1"/>
    </source>
</evidence>
<dbReference type="KEGG" id="soa:G3M56_014110"/>
<keyword evidence="4" id="KW-1185">Reference proteome</keyword>
<feature type="transmembrane region" description="Helical" evidence="2">
    <location>
        <begin position="6"/>
        <end position="26"/>
    </location>
</feature>
<dbReference type="InterPro" id="IPR018831">
    <property type="entry name" value="Uncharacterised_NKWYS"/>
</dbReference>
<dbReference type="AlphaFoldDB" id="A0A7T7F191"/>
<accession>A0A7T7F191</accession>
<evidence type="ECO:0000256" key="1">
    <source>
        <dbReference type="SAM" id="Coils"/>
    </source>
</evidence>
<keyword evidence="2" id="KW-1133">Transmembrane helix</keyword>
<reference evidence="3 4" key="1">
    <citation type="submission" date="2020-12" db="EMBL/GenBank/DDBJ databases">
        <title>Sulforoseuscoccus oceanibium gen. nov., sp. nov., a representative of the phylum Verrucomicrobia with special cytoplasmic membrane, and proposal of Sulforoseuscoccusaceae fam. nov.</title>
        <authorList>
            <person name="Xi F."/>
        </authorList>
    </citation>
    <scope>NUCLEOTIDE SEQUENCE [LARGE SCALE GENOMIC DNA]</scope>
    <source>
        <strain evidence="3 4">T37</strain>
    </source>
</reference>
<evidence type="ECO:0000256" key="2">
    <source>
        <dbReference type="SAM" id="Phobius"/>
    </source>
</evidence>
<organism evidence="3 4">
    <name type="scientific">Sulfuriroseicoccus oceanibius</name>
    <dbReference type="NCBI Taxonomy" id="2707525"/>
    <lineage>
        <taxon>Bacteria</taxon>
        <taxon>Pseudomonadati</taxon>
        <taxon>Verrucomicrobiota</taxon>
        <taxon>Verrucomicrobiia</taxon>
        <taxon>Verrucomicrobiales</taxon>
        <taxon>Verrucomicrobiaceae</taxon>
        <taxon>Sulfuriroseicoccus</taxon>
    </lineage>
</organism>
<dbReference type="Pfam" id="PF10364">
    <property type="entry name" value="NKWYS"/>
    <property type="match status" value="1"/>
</dbReference>
<keyword evidence="1" id="KW-0175">Coiled coil</keyword>
<dbReference type="SUPFAM" id="SSF52540">
    <property type="entry name" value="P-loop containing nucleoside triphosphate hydrolases"/>
    <property type="match status" value="1"/>
</dbReference>
<keyword evidence="2" id="KW-0472">Membrane</keyword>
<keyword evidence="2" id="KW-0812">Transmembrane</keyword>
<proteinExistence type="predicted"/>
<feature type="coiled-coil region" evidence="1">
    <location>
        <begin position="30"/>
        <end position="57"/>
    </location>
</feature>
<name>A0A7T7F191_9BACT</name>
<dbReference type="Proteomes" id="UP000475117">
    <property type="component" value="Chromosome"/>
</dbReference>
<dbReference type="RefSeq" id="WP_235203481.1">
    <property type="nucleotide sequence ID" value="NZ_CP066776.1"/>
</dbReference>
<evidence type="ECO:0000313" key="4">
    <source>
        <dbReference type="Proteomes" id="UP000475117"/>
    </source>
</evidence>
<protein>
    <submittedName>
        <fullName evidence="3">Uncharacterized protein</fullName>
    </submittedName>
</protein>
<dbReference type="EMBL" id="CP066776">
    <property type="protein sequence ID" value="QQL44976.1"/>
    <property type="molecule type" value="Genomic_DNA"/>
</dbReference>
<gene>
    <name evidence="3" type="ORF">G3M56_014110</name>
</gene>